<protein>
    <submittedName>
        <fullName evidence="1">Uncharacterized protein</fullName>
    </submittedName>
</protein>
<reference evidence="1 2" key="1">
    <citation type="submission" date="2017-11" db="EMBL/GenBank/DDBJ databases">
        <title>De-novo sequencing of pomegranate (Punica granatum L.) genome.</title>
        <authorList>
            <person name="Akparov Z."/>
            <person name="Amiraslanov A."/>
            <person name="Hajiyeva S."/>
            <person name="Abbasov M."/>
            <person name="Kaur K."/>
            <person name="Hamwieh A."/>
            <person name="Solovyev V."/>
            <person name="Salamov A."/>
            <person name="Braich B."/>
            <person name="Kosarev P."/>
            <person name="Mahmoud A."/>
            <person name="Hajiyev E."/>
            <person name="Babayeva S."/>
            <person name="Izzatullayeva V."/>
            <person name="Mammadov A."/>
            <person name="Mammadov A."/>
            <person name="Sharifova S."/>
            <person name="Ojaghi J."/>
            <person name="Eynullazada K."/>
            <person name="Bayramov B."/>
            <person name="Abdulazimova A."/>
            <person name="Shahmuradov I."/>
        </authorList>
    </citation>
    <scope>NUCLEOTIDE SEQUENCE [LARGE SCALE GENOMIC DNA]</scope>
    <source>
        <strain evidence="2">cv. AG2017</strain>
        <tissue evidence="1">Leaf</tissue>
    </source>
</reference>
<dbReference type="Proteomes" id="UP000233551">
    <property type="component" value="Unassembled WGS sequence"/>
</dbReference>
<name>A0A2I0J3B8_PUNGR</name>
<keyword evidence="2" id="KW-1185">Reference proteome</keyword>
<organism evidence="1 2">
    <name type="scientific">Punica granatum</name>
    <name type="common">Pomegranate</name>
    <dbReference type="NCBI Taxonomy" id="22663"/>
    <lineage>
        <taxon>Eukaryota</taxon>
        <taxon>Viridiplantae</taxon>
        <taxon>Streptophyta</taxon>
        <taxon>Embryophyta</taxon>
        <taxon>Tracheophyta</taxon>
        <taxon>Spermatophyta</taxon>
        <taxon>Magnoliopsida</taxon>
        <taxon>eudicotyledons</taxon>
        <taxon>Gunneridae</taxon>
        <taxon>Pentapetalae</taxon>
        <taxon>rosids</taxon>
        <taxon>malvids</taxon>
        <taxon>Myrtales</taxon>
        <taxon>Lythraceae</taxon>
        <taxon>Punica</taxon>
    </lineage>
</organism>
<dbReference type="EMBL" id="PGOL01002084">
    <property type="protein sequence ID" value="PKI50725.1"/>
    <property type="molecule type" value="Genomic_DNA"/>
</dbReference>
<sequence>MELFCCDLKTQRGRVSSSSSESKFPKLVEHPKLLIGACTLPSCCFSENAVV</sequence>
<accession>A0A2I0J3B8</accession>
<evidence type="ECO:0000313" key="1">
    <source>
        <dbReference type="EMBL" id="PKI50725.1"/>
    </source>
</evidence>
<gene>
    <name evidence="1" type="ORF">CRG98_028867</name>
</gene>
<comment type="caution">
    <text evidence="1">The sequence shown here is derived from an EMBL/GenBank/DDBJ whole genome shotgun (WGS) entry which is preliminary data.</text>
</comment>
<proteinExistence type="predicted"/>
<evidence type="ECO:0000313" key="2">
    <source>
        <dbReference type="Proteomes" id="UP000233551"/>
    </source>
</evidence>
<dbReference type="AlphaFoldDB" id="A0A2I0J3B8"/>